<evidence type="ECO:0000313" key="1">
    <source>
        <dbReference type="EMBL" id="MEU6826083.1"/>
    </source>
</evidence>
<protein>
    <submittedName>
        <fullName evidence="1">DUF4097 family beta strand repeat-containing protein</fullName>
    </submittedName>
</protein>
<keyword evidence="2" id="KW-1185">Reference proteome</keyword>
<proteinExistence type="predicted"/>
<accession>A0ABV3BYI8</accession>
<name>A0ABV3BYI8_9ACTN</name>
<gene>
    <name evidence="1" type="ORF">ABZ921_36190</name>
</gene>
<organism evidence="1 2">
    <name type="scientific">Streptomyces atriruber</name>
    <dbReference type="NCBI Taxonomy" id="545121"/>
    <lineage>
        <taxon>Bacteria</taxon>
        <taxon>Bacillati</taxon>
        <taxon>Actinomycetota</taxon>
        <taxon>Actinomycetes</taxon>
        <taxon>Kitasatosporales</taxon>
        <taxon>Streptomycetaceae</taxon>
        <taxon>Streptomyces</taxon>
    </lineage>
</organism>
<dbReference type="Proteomes" id="UP001551176">
    <property type="component" value="Unassembled WGS sequence"/>
</dbReference>
<dbReference type="RefSeq" id="WP_359357023.1">
    <property type="nucleotide sequence ID" value="NZ_JBEYXV010000024.1"/>
</dbReference>
<sequence>MQKFATPAAVQAVLDIAAGRIQFIAADRGDTTVEVRPADPSRSRDVKAAEQTEVTYVDGVLRIQAPEAKNRLIGITGSVEVTVQLPAGSDVRAKSAAAEFRGVGRLGEVAFDGGHGAVKLDEAASARLTGLDADITVGRLNGPGEISTQRGDVHIAEAAAGTLVLGTQQGNITVVAARGVSAALDAGTAHGRIDNALHNTGGAPDLAIKATVAQGDITARSL</sequence>
<reference evidence="1 2" key="1">
    <citation type="submission" date="2024-06" db="EMBL/GenBank/DDBJ databases">
        <title>The Natural Products Discovery Center: Release of the First 8490 Sequenced Strains for Exploring Actinobacteria Biosynthetic Diversity.</title>
        <authorList>
            <person name="Kalkreuter E."/>
            <person name="Kautsar S.A."/>
            <person name="Yang D."/>
            <person name="Bader C.D."/>
            <person name="Teijaro C.N."/>
            <person name="Fluegel L."/>
            <person name="Davis C.M."/>
            <person name="Simpson J.R."/>
            <person name="Lauterbach L."/>
            <person name="Steele A.D."/>
            <person name="Gui C."/>
            <person name="Meng S."/>
            <person name="Li G."/>
            <person name="Viehrig K."/>
            <person name="Ye F."/>
            <person name="Su P."/>
            <person name="Kiefer A.F."/>
            <person name="Nichols A."/>
            <person name="Cepeda A.J."/>
            <person name="Yan W."/>
            <person name="Fan B."/>
            <person name="Jiang Y."/>
            <person name="Adhikari A."/>
            <person name="Zheng C.-J."/>
            <person name="Schuster L."/>
            <person name="Cowan T.M."/>
            <person name="Smanski M.J."/>
            <person name="Chevrette M.G."/>
            <person name="De Carvalho L.P.S."/>
            <person name="Shen B."/>
        </authorList>
    </citation>
    <scope>NUCLEOTIDE SEQUENCE [LARGE SCALE GENOMIC DNA]</scope>
    <source>
        <strain evidence="1 2">NPDC046838</strain>
    </source>
</reference>
<comment type="caution">
    <text evidence="1">The sequence shown here is derived from an EMBL/GenBank/DDBJ whole genome shotgun (WGS) entry which is preliminary data.</text>
</comment>
<dbReference type="EMBL" id="JBEYXV010000024">
    <property type="protein sequence ID" value="MEU6826083.1"/>
    <property type="molecule type" value="Genomic_DNA"/>
</dbReference>
<evidence type="ECO:0000313" key="2">
    <source>
        <dbReference type="Proteomes" id="UP001551176"/>
    </source>
</evidence>